<keyword evidence="2" id="KW-0472">Membrane</keyword>
<protein>
    <recommendedName>
        <fullName evidence="3">DUF4771 domain-containing protein</fullName>
    </recommendedName>
</protein>
<organism evidence="4">
    <name type="scientific">Homalodisca liturata</name>
    <dbReference type="NCBI Taxonomy" id="320908"/>
    <lineage>
        <taxon>Eukaryota</taxon>
        <taxon>Metazoa</taxon>
        <taxon>Ecdysozoa</taxon>
        <taxon>Arthropoda</taxon>
        <taxon>Hexapoda</taxon>
        <taxon>Insecta</taxon>
        <taxon>Pterygota</taxon>
        <taxon>Neoptera</taxon>
        <taxon>Paraneoptera</taxon>
        <taxon>Hemiptera</taxon>
        <taxon>Auchenorrhyncha</taxon>
        <taxon>Membracoidea</taxon>
        <taxon>Cicadellidae</taxon>
        <taxon>Cicadellinae</taxon>
        <taxon>Proconiini</taxon>
        <taxon>Homalodisca</taxon>
    </lineage>
</organism>
<feature type="compositionally biased region" description="Polar residues" evidence="1">
    <location>
        <begin position="78"/>
        <end position="88"/>
    </location>
</feature>
<evidence type="ECO:0000313" key="4">
    <source>
        <dbReference type="EMBL" id="JAS94509.1"/>
    </source>
</evidence>
<feature type="region of interest" description="Disordered" evidence="1">
    <location>
        <begin position="53"/>
        <end position="90"/>
    </location>
</feature>
<proteinExistence type="predicted"/>
<dbReference type="AlphaFoldDB" id="A0A1B6J5R0"/>
<evidence type="ECO:0000256" key="2">
    <source>
        <dbReference type="SAM" id="Phobius"/>
    </source>
</evidence>
<keyword evidence="2" id="KW-1133">Transmembrane helix</keyword>
<keyword evidence="2" id="KW-0812">Transmembrane</keyword>
<dbReference type="PANTHER" id="PTHR41967">
    <property type="entry name" value="FI19406P1-RELATED"/>
    <property type="match status" value="1"/>
</dbReference>
<feature type="transmembrane region" description="Helical" evidence="2">
    <location>
        <begin position="264"/>
        <end position="285"/>
    </location>
</feature>
<gene>
    <name evidence="4" type="ORF">g.10314</name>
</gene>
<reference evidence="4" key="1">
    <citation type="submission" date="2015-11" db="EMBL/GenBank/DDBJ databases">
        <title>De novo transcriptome assembly of four potential Pierce s Disease insect vectors from Arizona vineyards.</title>
        <authorList>
            <person name="Tassone E.E."/>
        </authorList>
    </citation>
    <scope>NUCLEOTIDE SEQUENCE</scope>
</reference>
<feature type="compositionally biased region" description="Basic and acidic residues" evidence="1">
    <location>
        <begin position="56"/>
        <end position="73"/>
    </location>
</feature>
<name>A0A1B6J5R0_9HEMI</name>
<dbReference type="EMBL" id="GECU01013197">
    <property type="protein sequence ID" value="JAS94509.1"/>
    <property type="molecule type" value="Transcribed_RNA"/>
</dbReference>
<dbReference type="PANTHER" id="PTHR41967:SF6">
    <property type="entry name" value="FI19406P1-RELATED"/>
    <property type="match status" value="1"/>
</dbReference>
<dbReference type="Pfam" id="PF15995">
    <property type="entry name" value="DUF4771"/>
    <property type="match status" value="1"/>
</dbReference>
<dbReference type="InterPro" id="IPR031936">
    <property type="entry name" value="DUF4771"/>
</dbReference>
<evidence type="ECO:0000259" key="3">
    <source>
        <dbReference type="Pfam" id="PF15995"/>
    </source>
</evidence>
<evidence type="ECO:0000256" key="1">
    <source>
        <dbReference type="SAM" id="MobiDB-lite"/>
    </source>
</evidence>
<feature type="domain" description="DUF4771" evidence="3">
    <location>
        <begin position="567"/>
        <end position="714"/>
    </location>
</feature>
<accession>A0A1B6J5R0</accession>
<sequence>MINTYEEKKNPCVLCVDTLNSDNVNVKQDYLEFSLDGKGATLVIREVSVEDINQQPKEEEIQEPEKPPEDEAVRVPSHISSEQTSPRTEVSPWFDVGQKVSQGRHAGLHALYTKKWSGKTYYEEEFRKLRLKEYMKEVNVAERKRHVWKQFKKEIEKDKIRDLIKGSGPEWWQEPSRKQICLVTSLCDVIKADHEEGVTGRTRQWLLDLGVTTRVTPGQVRSCMKRSLLNPEDFLLEVHAVILKSQMKKKRGNLQKPFSGNERLLLSAVCVLHLPVLLTMLHFILPPPKPFSEAKHIQEILFGDLEDERIRYSTPYMEPLPFRSKTQYHSWALDKVFMALLPSLLLDDSGNERSSLDPTGRAISSMVGSFTGKDNVDNKSELAKTVDSSVSVGELISHCVSSHIDTLKSHLDEGSDTKRSFTRNISGTQVKHQRESYRTRFEGGSGYFGTETSFVVNPELPDSNNIVNITDTYLSVRDDSNFWSQPQLDSTIVQSFADLRLSSGVVDSPDQLQEVEEQHMSVIFGENNLQTYTDRLSHEDFQEQDLGYRELQKLCEEIRELPREKQLRSALKILSDLGDPLAQLPKLHKLPAIQRWLEIRRGKRRILSEEVKQTLLQTSRGMWKTAMTTQSTKGPKLDIPKREERLLTWDRKKWLNSQVKRELLNYNSRLRQEKVDNARYFFPAMLNHYDHGSKLNRNFRDLYFTYFPSREADIFPYRPWKPNEIKNSKVM</sequence>